<evidence type="ECO:0008006" key="8">
    <source>
        <dbReference type="Google" id="ProtNLM"/>
    </source>
</evidence>
<feature type="repeat" description="PPR" evidence="3">
    <location>
        <begin position="993"/>
        <end position="1027"/>
    </location>
</feature>
<feature type="repeat" description="PPR" evidence="3">
    <location>
        <begin position="91"/>
        <end position="125"/>
    </location>
</feature>
<feature type="repeat" description="PPR" evidence="3">
    <location>
        <begin position="372"/>
        <end position="406"/>
    </location>
</feature>
<dbReference type="EMBL" id="OX465079">
    <property type="protein sequence ID" value="CAI9277635.1"/>
    <property type="molecule type" value="Genomic_DNA"/>
</dbReference>
<feature type="repeat" description="PPR" evidence="3">
    <location>
        <begin position="126"/>
        <end position="160"/>
    </location>
</feature>
<evidence type="ECO:0000256" key="1">
    <source>
        <dbReference type="ARBA" id="ARBA00007626"/>
    </source>
</evidence>
<feature type="repeat" description="PPR" evidence="3">
    <location>
        <begin position="302"/>
        <end position="336"/>
    </location>
</feature>
<feature type="domain" description="At1g68980-like TPR repeats" evidence="5">
    <location>
        <begin position="579"/>
        <end position="699"/>
    </location>
</feature>
<sequence>MVICEIPISPLSLITPNFKGVDPPKHPTHFYLDKTEIFTSLLSACHRQSSKSIQVIGFILYKYTHDLTYKDFPFSPSNSSPLVEWLGTLPDVVTYNTLVSAYCHFVDLDSGYLILNRMKEAKIHPNVITYNSLLSGASKHSLHSKCIELFNEMGTMGIQPDVWSYNILIQCYFRLGKPEEANMIFHSFKSQNLSPCSTTFNTMFNGFFKTGYTHHALSLFRSSQRNGIFTPELLTYNILINGLCKSGWIRAARMILKELKESGLKPNAITYTTIMKHCFKSRKFQEGIEVFNEMKNNGYTYDAFSYSTLSSAFAKKGRLEEAYRIFKLMTEKGIEKDLVSYNILVNMYCIEGKIDKANDLLSEIQEFGLQCDQYTHTTFLDGLCRSGEIDRALDYLKYMDTLGFDSNLVAYNCMVDRLCKVGCSNDALRIFERMEVKDCITYTSMVHNLCKERKFLTASKVLLACLNRGMKLFEVFIPLSGWLGGGPTKSIKSPTLYSAETRTLDHFCNVTFRLICLHLLSFSRSRSFPVISPIKSVFSRRFSLSDIFPKIPSNIHLKFLSSSINPRTLPWEGSSHDILLKNLETFVKNHQVNEAWEAYTDFKKLHGLPDTRLLTKFITELSYSNEPKWLQRACDITLSLSKEKLNLLHIDHLHNLSLSLARAQMPIPASKILRTIIEKNIIPSNNLLGSITLHLVKKEIAHQIIELMAQVGVVGDAYTIITIARIHVINGQRDELKKFKDCVDEVAGFLGHHYFQFYDSLMSLHFKFNDIDSASELILDMISRKKVIPYLTEKKPFVIPIGSQNLKMGLKLRVLPHLVDENLMKQERNEGLVMYRSGKFVISNNALGKLIVGYKQQGRISELSNLLWRIQKENVLLEMKDLISNVVEACIHVGWLEIAHDILDDIERKGNVIFSNSYALLLKAYCESNKHREAEGLLKQVKRLGIILSDKSTRVPQISEASLMDSHIFTASRRSDLAKCIVQETKEGEKDCSIYKFNSSIYFFTKAKMIEDALKTYKSMQEKKVYPNVATYIYMVMGYSSLEMYREITILWGDIKRSCDDGNVTINRDLYEVLVLNFLKGGYFERVMEVIGCMKRHGMYLDKWLYRSEFLKLHKGLYRRMKLSDARSEAQGKRLGHVKAFRKWVGID</sequence>
<keyword evidence="7" id="KW-1185">Reference proteome</keyword>
<evidence type="ECO:0000313" key="6">
    <source>
        <dbReference type="EMBL" id="CAI9277635.1"/>
    </source>
</evidence>
<dbReference type="NCBIfam" id="TIGR00756">
    <property type="entry name" value="PPR"/>
    <property type="match status" value="11"/>
</dbReference>
<dbReference type="Pfam" id="PF01535">
    <property type="entry name" value="PPR"/>
    <property type="match status" value="2"/>
</dbReference>
<evidence type="ECO:0000313" key="7">
    <source>
        <dbReference type="Proteomes" id="UP001177003"/>
    </source>
</evidence>
<keyword evidence="2" id="KW-0677">Repeat</keyword>
<dbReference type="InterPro" id="IPR057440">
    <property type="entry name" value="At1g68980-like_TPR"/>
</dbReference>
<dbReference type="PANTHER" id="PTHR46598">
    <property type="entry name" value="BNAC05G43320D PROTEIN"/>
    <property type="match status" value="1"/>
</dbReference>
<dbReference type="Pfam" id="PF23276">
    <property type="entry name" value="TPR_24"/>
    <property type="match status" value="1"/>
</dbReference>
<proteinExistence type="inferred from homology"/>
<evidence type="ECO:0000256" key="3">
    <source>
        <dbReference type="PROSITE-ProRule" id="PRU00708"/>
    </source>
</evidence>
<dbReference type="Pfam" id="PF12854">
    <property type="entry name" value="PPR_1"/>
    <property type="match status" value="1"/>
</dbReference>
<dbReference type="Pfam" id="PF25245">
    <property type="entry name" value="TPR_At1g68980"/>
    <property type="match status" value="1"/>
</dbReference>
<feature type="repeat" description="PPR" evidence="3">
    <location>
        <begin position="914"/>
        <end position="948"/>
    </location>
</feature>
<feature type="repeat" description="PPR" evidence="3">
    <location>
        <begin position="161"/>
        <end position="195"/>
    </location>
</feature>
<dbReference type="Gene3D" id="1.25.40.10">
    <property type="entry name" value="Tetratricopeptide repeat domain"/>
    <property type="match status" value="6"/>
</dbReference>
<evidence type="ECO:0000259" key="4">
    <source>
        <dbReference type="Pfam" id="PF23276"/>
    </source>
</evidence>
<dbReference type="InterPro" id="IPR057027">
    <property type="entry name" value="TPR_mt"/>
</dbReference>
<dbReference type="Pfam" id="PF13041">
    <property type="entry name" value="PPR_2"/>
    <property type="match status" value="4"/>
</dbReference>
<comment type="similarity">
    <text evidence="1">Belongs to the PPR family. P subfamily.</text>
</comment>
<dbReference type="PANTHER" id="PTHR46598:SF3">
    <property type="entry name" value="OS07G0495300 PROTEIN"/>
    <property type="match status" value="1"/>
</dbReference>
<protein>
    <recommendedName>
        <fullName evidence="8">Pentacotripeptide-repeat region of PRORP domain-containing protein</fullName>
    </recommendedName>
</protein>
<dbReference type="InterPro" id="IPR002885">
    <property type="entry name" value="PPR_rpt"/>
</dbReference>
<dbReference type="AlphaFoldDB" id="A0AA35YP82"/>
<feature type="repeat" description="PPR" evidence="3">
    <location>
        <begin position="232"/>
        <end position="266"/>
    </location>
</feature>
<feature type="repeat" description="PPR" evidence="3">
    <location>
        <begin position="196"/>
        <end position="230"/>
    </location>
</feature>
<feature type="repeat" description="PPR" evidence="3">
    <location>
        <begin position="337"/>
        <end position="371"/>
    </location>
</feature>
<accession>A0AA35YP82</accession>
<feature type="domain" description="Pentatricopeptide repeat-containing protein-mitochondrial" evidence="4">
    <location>
        <begin position="883"/>
        <end position="1020"/>
    </location>
</feature>
<organism evidence="6 7">
    <name type="scientific">Lactuca saligna</name>
    <name type="common">Willowleaf lettuce</name>
    <dbReference type="NCBI Taxonomy" id="75948"/>
    <lineage>
        <taxon>Eukaryota</taxon>
        <taxon>Viridiplantae</taxon>
        <taxon>Streptophyta</taxon>
        <taxon>Embryophyta</taxon>
        <taxon>Tracheophyta</taxon>
        <taxon>Spermatophyta</taxon>
        <taxon>Magnoliopsida</taxon>
        <taxon>eudicotyledons</taxon>
        <taxon>Gunneridae</taxon>
        <taxon>Pentapetalae</taxon>
        <taxon>asterids</taxon>
        <taxon>campanulids</taxon>
        <taxon>Asterales</taxon>
        <taxon>Asteraceae</taxon>
        <taxon>Cichorioideae</taxon>
        <taxon>Cichorieae</taxon>
        <taxon>Lactucinae</taxon>
        <taxon>Lactuca</taxon>
    </lineage>
</organism>
<gene>
    <name evidence="6" type="ORF">LSALG_LOCUS17550</name>
</gene>
<dbReference type="SUPFAM" id="SSF81901">
    <property type="entry name" value="HCP-like"/>
    <property type="match status" value="1"/>
</dbReference>
<dbReference type="Proteomes" id="UP001177003">
    <property type="component" value="Chromosome 3"/>
</dbReference>
<reference evidence="6" key="1">
    <citation type="submission" date="2023-04" db="EMBL/GenBank/DDBJ databases">
        <authorList>
            <person name="Vijverberg K."/>
            <person name="Xiong W."/>
            <person name="Schranz E."/>
        </authorList>
    </citation>
    <scope>NUCLEOTIDE SEQUENCE</scope>
</reference>
<name>A0AA35YP82_LACSI</name>
<evidence type="ECO:0000256" key="2">
    <source>
        <dbReference type="ARBA" id="ARBA00022737"/>
    </source>
</evidence>
<evidence type="ECO:0000259" key="5">
    <source>
        <dbReference type="Pfam" id="PF25245"/>
    </source>
</evidence>
<dbReference type="PROSITE" id="PS51375">
    <property type="entry name" value="PPR"/>
    <property type="match status" value="12"/>
</dbReference>
<feature type="repeat" description="PPR" evidence="3">
    <location>
        <begin position="407"/>
        <end position="441"/>
    </location>
</feature>
<feature type="repeat" description="PPR" evidence="3">
    <location>
        <begin position="267"/>
        <end position="301"/>
    </location>
</feature>
<dbReference type="InterPro" id="IPR011990">
    <property type="entry name" value="TPR-like_helical_dom_sf"/>
</dbReference>